<reference evidence="7 8" key="1">
    <citation type="submission" date="2015-09" db="EMBL/GenBank/DDBJ databases">
        <title>Draft genome of a European isolate of the apple canker pathogen Neonectria ditissima.</title>
        <authorList>
            <person name="Gomez-Cortecero A."/>
            <person name="Harrison R.J."/>
            <person name="Armitage A.D."/>
        </authorList>
    </citation>
    <scope>NUCLEOTIDE SEQUENCE [LARGE SCALE GENOMIC DNA]</scope>
    <source>
        <strain evidence="7 8">R09/05</strain>
    </source>
</reference>
<feature type="domain" description="Core Histone H2A/H2B/H3" evidence="6">
    <location>
        <begin position="67"/>
        <end position="141"/>
    </location>
</feature>
<comment type="subcellular location">
    <subcellularLocation>
        <location evidence="1">Chromosome</location>
    </subcellularLocation>
</comment>
<comment type="caution">
    <text evidence="7">The sequence shown here is derived from an EMBL/GenBank/DDBJ whole genome shotgun (WGS) entry which is preliminary data.</text>
</comment>
<evidence type="ECO:0000313" key="7">
    <source>
        <dbReference type="EMBL" id="KPM44515.1"/>
    </source>
</evidence>
<dbReference type="InterPro" id="IPR009072">
    <property type="entry name" value="Histone-fold"/>
</dbReference>
<dbReference type="EMBL" id="LKCW01000018">
    <property type="protein sequence ID" value="KPM44515.1"/>
    <property type="molecule type" value="Genomic_DNA"/>
</dbReference>
<dbReference type="InterPro" id="IPR007125">
    <property type="entry name" value="H2A/H2B/H3"/>
</dbReference>
<dbReference type="GO" id="GO:0030527">
    <property type="term" value="F:structural constituent of chromatin"/>
    <property type="evidence" value="ECO:0007669"/>
    <property type="project" value="InterPro"/>
</dbReference>
<dbReference type="STRING" id="78410.A0A0P7BLA8"/>
<comment type="similarity">
    <text evidence="2">Belongs to the histone H3 family.</text>
</comment>
<dbReference type="SUPFAM" id="SSF47113">
    <property type="entry name" value="Histone-fold"/>
    <property type="match status" value="1"/>
</dbReference>
<evidence type="ECO:0000256" key="3">
    <source>
        <dbReference type="ARBA" id="ARBA00022454"/>
    </source>
</evidence>
<dbReference type="Proteomes" id="UP000050424">
    <property type="component" value="Unassembled WGS sequence"/>
</dbReference>
<dbReference type="AlphaFoldDB" id="A0A0P7BLA8"/>
<keyword evidence="4" id="KW-0544">Nucleosome core</keyword>
<dbReference type="GO" id="GO:0003677">
    <property type="term" value="F:DNA binding"/>
    <property type="evidence" value="ECO:0007669"/>
    <property type="project" value="InterPro"/>
</dbReference>
<accession>A0A0P7BLA8</accession>
<keyword evidence="3" id="KW-0158">Chromosome</keyword>
<sequence length="154" mass="17821">MDVPNFPNQNQSPDEGSLRQAADDPNTTPNRINTVVKSARKMLSRRRTFQLSTAIKRRRRLSKAGIRKTSQQFRRRELSFQRLVQEISDEVSVRPILWSEHAALSLQELAERHLETLLTVSYKNALHANRVTLMAEDIAVTFKVLKLFGYDMTR</sequence>
<proteinExistence type="inferred from homology"/>
<dbReference type="SMART" id="SM00428">
    <property type="entry name" value="H3"/>
    <property type="match status" value="1"/>
</dbReference>
<evidence type="ECO:0000256" key="5">
    <source>
        <dbReference type="SAM" id="MobiDB-lite"/>
    </source>
</evidence>
<organism evidence="7 8">
    <name type="scientific">Neonectria ditissima</name>
    <dbReference type="NCBI Taxonomy" id="78410"/>
    <lineage>
        <taxon>Eukaryota</taxon>
        <taxon>Fungi</taxon>
        <taxon>Dikarya</taxon>
        <taxon>Ascomycota</taxon>
        <taxon>Pezizomycotina</taxon>
        <taxon>Sordariomycetes</taxon>
        <taxon>Hypocreomycetidae</taxon>
        <taxon>Hypocreales</taxon>
        <taxon>Nectriaceae</taxon>
        <taxon>Neonectria</taxon>
    </lineage>
</organism>
<dbReference type="GO" id="GO:0000786">
    <property type="term" value="C:nucleosome"/>
    <property type="evidence" value="ECO:0007669"/>
    <property type="project" value="UniProtKB-KW"/>
</dbReference>
<evidence type="ECO:0000256" key="2">
    <source>
        <dbReference type="ARBA" id="ARBA00010343"/>
    </source>
</evidence>
<dbReference type="Pfam" id="PF00125">
    <property type="entry name" value="Histone"/>
    <property type="match status" value="1"/>
</dbReference>
<keyword evidence="4" id="KW-0238">DNA-binding</keyword>
<dbReference type="GO" id="GO:0046982">
    <property type="term" value="F:protein heterodimerization activity"/>
    <property type="evidence" value="ECO:0007669"/>
    <property type="project" value="InterPro"/>
</dbReference>
<evidence type="ECO:0000313" key="8">
    <source>
        <dbReference type="Proteomes" id="UP000050424"/>
    </source>
</evidence>
<evidence type="ECO:0000259" key="6">
    <source>
        <dbReference type="Pfam" id="PF00125"/>
    </source>
</evidence>
<name>A0A0P7BLA8_9HYPO</name>
<evidence type="ECO:0000256" key="4">
    <source>
        <dbReference type="ARBA" id="ARBA00023269"/>
    </source>
</evidence>
<feature type="compositionally biased region" description="Polar residues" evidence="5">
    <location>
        <begin position="1"/>
        <end position="14"/>
    </location>
</feature>
<protein>
    <recommendedName>
        <fullName evidence="6">Core Histone H2A/H2B/H3 domain-containing protein</fullName>
    </recommendedName>
</protein>
<dbReference type="PRINTS" id="PR00622">
    <property type="entry name" value="HISTONEH3"/>
</dbReference>
<evidence type="ECO:0000256" key="1">
    <source>
        <dbReference type="ARBA" id="ARBA00004286"/>
    </source>
</evidence>
<dbReference type="InterPro" id="IPR000164">
    <property type="entry name" value="Histone_H3/CENP-A"/>
</dbReference>
<feature type="region of interest" description="Disordered" evidence="5">
    <location>
        <begin position="1"/>
        <end position="31"/>
    </location>
</feature>
<gene>
    <name evidence="7" type="ORF">AK830_g2024</name>
</gene>
<keyword evidence="8" id="KW-1185">Reference proteome</keyword>
<dbReference type="Gene3D" id="1.10.20.10">
    <property type="entry name" value="Histone, subunit A"/>
    <property type="match status" value="1"/>
</dbReference>